<evidence type="ECO:0000313" key="3">
    <source>
        <dbReference type="Proteomes" id="UP000034764"/>
    </source>
</evidence>
<gene>
    <name evidence="2" type="ORF">UT53_C0007G0004</name>
</gene>
<reference evidence="2 3" key="1">
    <citation type="journal article" date="2015" name="Nature">
        <title>rRNA introns, odd ribosomes, and small enigmatic genomes across a large radiation of phyla.</title>
        <authorList>
            <person name="Brown C.T."/>
            <person name="Hug L.A."/>
            <person name="Thomas B.C."/>
            <person name="Sharon I."/>
            <person name="Castelle C.J."/>
            <person name="Singh A."/>
            <person name="Wilkins M.J."/>
            <person name="Williams K.H."/>
            <person name="Banfield J.F."/>
        </authorList>
    </citation>
    <scope>NUCLEOTIDE SEQUENCE [LARGE SCALE GENOMIC DNA]</scope>
</reference>
<evidence type="ECO:0000313" key="2">
    <source>
        <dbReference type="EMBL" id="KKR23786.1"/>
    </source>
</evidence>
<proteinExistence type="predicted"/>
<feature type="region of interest" description="Disordered" evidence="1">
    <location>
        <begin position="1"/>
        <end position="42"/>
    </location>
</feature>
<name>A0A0G0PF36_9BACT</name>
<comment type="caution">
    <text evidence="2">The sequence shown here is derived from an EMBL/GenBank/DDBJ whole genome shotgun (WGS) entry which is preliminary data.</text>
</comment>
<sequence length="42" mass="4957">MAKRNSGLSKQSNHKKSHSHKTKKRLAIKRLFLENRKKKGKK</sequence>
<accession>A0A0G0PF36</accession>
<dbReference type="EMBL" id="LBXD01000007">
    <property type="protein sequence ID" value="KKR23786.1"/>
    <property type="molecule type" value="Genomic_DNA"/>
</dbReference>
<protein>
    <submittedName>
        <fullName evidence="2">Uncharacterized protein</fullName>
    </submittedName>
</protein>
<feature type="compositionally biased region" description="Basic residues" evidence="1">
    <location>
        <begin position="12"/>
        <end position="28"/>
    </location>
</feature>
<dbReference type="Proteomes" id="UP000034764">
    <property type="component" value="Unassembled WGS sequence"/>
</dbReference>
<evidence type="ECO:0000256" key="1">
    <source>
        <dbReference type="SAM" id="MobiDB-lite"/>
    </source>
</evidence>
<dbReference type="AlphaFoldDB" id="A0A0G0PF36"/>
<organism evidence="2 3">
    <name type="scientific">Candidatus Yanofskybacteria bacterium GW2011_GWD2_39_48</name>
    <dbReference type="NCBI Taxonomy" id="1619031"/>
    <lineage>
        <taxon>Bacteria</taxon>
        <taxon>Candidatus Yanofskyibacteriota</taxon>
    </lineage>
</organism>